<evidence type="ECO:0000313" key="2">
    <source>
        <dbReference type="WBParaSite" id="RSKR_0000724800.1"/>
    </source>
</evidence>
<reference evidence="2" key="1">
    <citation type="submission" date="2016-11" db="UniProtKB">
        <authorList>
            <consortium name="WormBaseParasite"/>
        </authorList>
    </citation>
    <scope>IDENTIFICATION</scope>
    <source>
        <strain evidence="2">KR3021</strain>
    </source>
</reference>
<proteinExistence type="predicted"/>
<accession>A0AC35U488</accession>
<name>A0AC35U488_9BILA</name>
<dbReference type="WBParaSite" id="RSKR_0000724800.1">
    <property type="protein sequence ID" value="RSKR_0000724800.1"/>
    <property type="gene ID" value="RSKR_0000724800"/>
</dbReference>
<organism evidence="1 2">
    <name type="scientific">Rhabditophanes sp. KR3021</name>
    <dbReference type="NCBI Taxonomy" id="114890"/>
    <lineage>
        <taxon>Eukaryota</taxon>
        <taxon>Metazoa</taxon>
        <taxon>Ecdysozoa</taxon>
        <taxon>Nematoda</taxon>
        <taxon>Chromadorea</taxon>
        <taxon>Rhabditida</taxon>
        <taxon>Tylenchina</taxon>
        <taxon>Panagrolaimomorpha</taxon>
        <taxon>Strongyloidoidea</taxon>
        <taxon>Alloionematidae</taxon>
        <taxon>Rhabditophanes</taxon>
    </lineage>
</organism>
<evidence type="ECO:0000313" key="1">
    <source>
        <dbReference type="Proteomes" id="UP000095286"/>
    </source>
</evidence>
<dbReference type="Proteomes" id="UP000095286">
    <property type="component" value="Unplaced"/>
</dbReference>
<protein>
    <submittedName>
        <fullName evidence="2">Matrin-type domain-containing protein</fullName>
    </submittedName>
</protein>
<sequence length="492" mass="56894">MESLLELQRHRLEERERLEKAYCDEALADLKSHKAILNSEHKRRQYIERYIGLTKNIHDLIDDTEGKLEHEKAAMGGQNPFTEFYRQLKELKDYYKPSADEVGPSLTVEFQKATEEIGNDGNMIEFTDEEGYGKYLDLAMLQLKYLNLKKVEKCDYLEYLNMFSQFDKISGETKKSGAYKEYLVELSKYLTSFTSKTKPLINLTTRLEESDVRAKEDFDNRLNVTATMPQQIAPLDLNEFGSVEELVALGGSRLKGALLALKMKCGGTELERAERLWKTKGQNSENLQNGKDDQKNSNDKATKNKLLVHQLERRIQLIAEIVKENIDLTKENVQRKQARGFEEEEEEDVVDDAAVEEALEEAENDDVPANPKNLPLGWDGKPIPYWLYKLHGLNLPYPCEICGNHVYKGPKNFQKHFTEWRHSHGLRCLGIQNSAHFVNITNATDAKMLWEKIQVQQNCNKWNAEDKEEYEDSAGNVITKKTYEDLKRQRLL</sequence>